<dbReference type="Proteomes" id="UP001328107">
    <property type="component" value="Unassembled WGS sequence"/>
</dbReference>
<comment type="caution">
    <text evidence="2">The sequence shown here is derived from an EMBL/GenBank/DDBJ whole genome shotgun (WGS) entry which is preliminary data.</text>
</comment>
<accession>A0AAN5HYA9</accession>
<feature type="transmembrane region" description="Helical" evidence="1">
    <location>
        <begin position="163"/>
        <end position="180"/>
    </location>
</feature>
<proteinExistence type="predicted"/>
<feature type="non-terminal residue" evidence="2">
    <location>
        <position position="392"/>
    </location>
</feature>
<dbReference type="AlphaFoldDB" id="A0AAN5HYA9"/>
<feature type="non-terminal residue" evidence="2">
    <location>
        <position position="1"/>
    </location>
</feature>
<feature type="transmembrane region" description="Helical" evidence="1">
    <location>
        <begin position="369"/>
        <end position="387"/>
    </location>
</feature>
<evidence type="ECO:0000256" key="1">
    <source>
        <dbReference type="SAM" id="Phobius"/>
    </source>
</evidence>
<evidence type="ECO:0000313" key="3">
    <source>
        <dbReference type="Proteomes" id="UP001328107"/>
    </source>
</evidence>
<evidence type="ECO:0000313" key="2">
    <source>
        <dbReference type="EMBL" id="GMR45360.1"/>
    </source>
</evidence>
<sequence>EGALNLGYSVDYFHYVYEQLNGAFNGIFFDLFRTISAQFGCVALKMSKFPLQRINSDYEVFDGAVDRGEVFTAVDTSWLRVSDVKRYRYSTTAIRTKMLFMERWTDDGFTSDISFFVVFPVEIVVVIIVAWLVYTVLGNLHSLLSRRSTTANVSKAALESLDFVHRLLYQLFSLFVFLMYQSSFNGNNLISSAKPSTYFFDMMRQLRGGQRKLVLTTGDQYFTGNETEVFLGSNSSIIWGGEYVEDVFRIVCEDATRVGLFYEPDLYSFYSEKELTNTCRLAETLVEWLTYSLHQGDTYHFLISQNYSRRVMDAINFALLTVYNPDHVNFALTQSECRMYNLAASRYLQKQRELALAPFTRISFEQVEIPLVFLAAGLAISFVAFIVEQVSA</sequence>
<name>A0AAN5HYA9_9BILA</name>
<organism evidence="2 3">
    <name type="scientific">Pristionchus mayeri</name>
    <dbReference type="NCBI Taxonomy" id="1317129"/>
    <lineage>
        <taxon>Eukaryota</taxon>
        <taxon>Metazoa</taxon>
        <taxon>Ecdysozoa</taxon>
        <taxon>Nematoda</taxon>
        <taxon>Chromadorea</taxon>
        <taxon>Rhabditida</taxon>
        <taxon>Rhabditina</taxon>
        <taxon>Diplogasteromorpha</taxon>
        <taxon>Diplogasteroidea</taxon>
        <taxon>Neodiplogasteridae</taxon>
        <taxon>Pristionchus</taxon>
    </lineage>
</organism>
<feature type="transmembrane region" description="Helical" evidence="1">
    <location>
        <begin position="113"/>
        <end position="134"/>
    </location>
</feature>
<keyword evidence="1" id="KW-0812">Transmembrane</keyword>
<dbReference type="EMBL" id="BTRK01000004">
    <property type="protein sequence ID" value="GMR45360.1"/>
    <property type="molecule type" value="Genomic_DNA"/>
</dbReference>
<keyword evidence="1" id="KW-0472">Membrane</keyword>
<keyword evidence="3" id="KW-1185">Reference proteome</keyword>
<keyword evidence="1" id="KW-1133">Transmembrane helix</keyword>
<reference evidence="3" key="1">
    <citation type="submission" date="2022-10" db="EMBL/GenBank/DDBJ databases">
        <title>Genome assembly of Pristionchus species.</title>
        <authorList>
            <person name="Yoshida K."/>
            <person name="Sommer R.J."/>
        </authorList>
    </citation>
    <scope>NUCLEOTIDE SEQUENCE [LARGE SCALE GENOMIC DNA]</scope>
    <source>
        <strain evidence="3">RS5460</strain>
    </source>
</reference>
<protein>
    <submittedName>
        <fullName evidence="2">Uncharacterized protein</fullName>
    </submittedName>
</protein>
<gene>
    <name evidence="2" type="ORF">PMAYCL1PPCAC_15555</name>
</gene>